<accession>A0A2J0Q742</accession>
<dbReference type="Pfam" id="PF00482">
    <property type="entry name" value="T2SSF"/>
    <property type="match status" value="2"/>
</dbReference>
<evidence type="ECO:0000256" key="4">
    <source>
        <dbReference type="ARBA" id="ARBA00022692"/>
    </source>
</evidence>
<dbReference type="PANTHER" id="PTHR30012:SF0">
    <property type="entry name" value="TYPE II SECRETION SYSTEM PROTEIN F-RELATED"/>
    <property type="match status" value="1"/>
</dbReference>
<comment type="caution">
    <text evidence="9">The sequence shown here is derived from an EMBL/GenBank/DDBJ whole genome shotgun (WGS) entry which is preliminary data.</text>
</comment>
<dbReference type="Proteomes" id="UP000228496">
    <property type="component" value="Unassembled WGS sequence"/>
</dbReference>
<name>A0A2J0Q742_9BACT</name>
<evidence type="ECO:0000313" key="9">
    <source>
        <dbReference type="EMBL" id="PJE50777.1"/>
    </source>
</evidence>
<protein>
    <recommendedName>
        <fullName evidence="8">Type II secretion system protein GspF domain-containing protein</fullName>
    </recommendedName>
</protein>
<dbReference type="InterPro" id="IPR042094">
    <property type="entry name" value="T2SS_GspF_sf"/>
</dbReference>
<dbReference type="GO" id="GO:0005886">
    <property type="term" value="C:plasma membrane"/>
    <property type="evidence" value="ECO:0007669"/>
    <property type="project" value="UniProtKB-SubCell"/>
</dbReference>
<dbReference type="InterPro" id="IPR018076">
    <property type="entry name" value="T2SS_GspF_dom"/>
</dbReference>
<feature type="transmembrane region" description="Helical" evidence="7">
    <location>
        <begin position="132"/>
        <end position="155"/>
    </location>
</feature>
<dbReference type="PANTHER" id="PTHR30012">
    <property type="entry name" value="GENERAL SECRETION PATHWAY PROTEIN"/>
    <property type="match status" value="1"/>
</dbReference>
<dbReference type="Gene3D" id="1.20.81.30">
    <property type="entry name" value="Type II secretion system (T2SS), domain F"/>
    <property type="match status" value="2"/>
</dbReference>
<evidence type="ECO:0000256" key="1">
    <source>
        <dbReference type="ARBA" id="ARBA00004651"/>
    </source>
</evidence>
<feature type="transmembrane region" description="Helical" evidence="7">
    <location>
        <begin position="175"/>
        <end position="205"/>
    </location>
</feature>
<evidence type="ECO:0000256" key="2">
    <source>
        <dbReference type="ARBA" id="ARBA00005745"/>
    </source>
</evidence>
<keyword evidence="4 7" id="KW-0812">Transmembrane</keyword>
<organism evidence="9 10">
    <name type="scientific">Candidatus Yanofskybacteria bacterium CG10_big_fil_rev_8_21_14_0_10_36_16</name>
    <dbReference type="NCBI Taxonomy" id="1975096"/>
    <lineage>
        <taxon>Bacteria</taxon>
        <taxon>Candidatus Yanofskyibacteriota</taxon>
    </lineage>
</organism>
<feature type="domain" description="Type II secretion system protein GspF" evidence="8">
    <location>
        <begin position="35"/>
        <end position="156"/>
    </location>
</feature>
<evidence type="ECO:0000256" key="3">
    <source>
        <dbReference type="ARBA" id="ARBA00022475"/>
    </source>
</evidence>
<dbReference type="EMBL" id="PCXQ01000005">
    <property type="protein sequence ID" value="PJE50777.1"/>
    <property type="molecule type" value="Genomic_DNA"/>
</dbReference>
<keyword evidence="6 7" id="KW-0472">Membrane</keyword>
<evidence type="ECO:0000256" key="5">
    <source>
        <dbReference type="ARBA" id="ARBA00022989"/>
    </source>
</evidence>
<evidence type="ECO:0000313" key="10">
    <source>
        <dbReference type="Proteomes" id="UP000228496"/>
    </source>
</evidence>
<dbReference type="AlphaFoldDB" id="A0A2J0Q742"/>
<feature type="domain" description="Type II secretion system protein GspF" evidence="8">
    <location>
        <begin position="237"/>
        <end position="360"/>
    </location>
</feature>
<evidence type="ECO:0000256" key="6">
    <source>
        <dbReference type="ARBA" id="ARBA00023136"/>
    </source>
</evidence>
<proteinExistence type="inferred from homology"/>
<dbReference type="PRINTS" id="PR00812">
    <property type="entry name" value="BCTERIALGSPF"/>
</dbReference>
<comment type="subcellular location">
    <subcellularLocation>
        <location evidence="1">Cell membrane</location>
        <topology evidence="1">Multi-pass membrane protein</topology>
    </subcellularLocation>
</comment>
<comment type="similarity">
    <text evidence="2">Belongs to the GSP F family.</text>
</comment>
<feature type="transmembrane region" description="Helical" evidence="7">
    <location>
        <begin position="341"/>
        <end position="362"/>
    </location>
</feature>
<evidence type="ECO:0000259" key="8">
    <source>
        <dbReference type="Pfam" id="PF00482"/>
    </source>
</evidence>
<dbReference type="InterPro" id="IPR003004">
    <property type="entry name" value="GspF/PilC"/>
</dbReference>
<keyword evidence="3" id="KW-1003">Cell membrane</keyword>
<keyword evidence="5 7" id="KW-1133">Transmembrane helix</keyword>
<gene>
    <name evidence="9" type="ORF">COV29_03545</name>
</gene>
<reference evidence="9 10" key="1">
    <citation type="submission" date="2017-09" db="EMBL/GenBank/DDBJ databases">
        <title>Depth-based differentiation of microbial function through sediment-hosted aquifers and enrichment of novel symbionts in the deep terrestrial subsurface.</title>
        <authorList>
            <person name="Probst A.J."/>
            <person name="Ladd B."/>
            <person name="Jarett J.K."/>
            <person name="Geller-Mcgrath D.E."/>
            <person name="Sieber C.M."/>
            <person name="Emerson J.B."/>
            <person name="Anantharaman K."/>
            <person name="Thomas B.C."/>
            <person name="Malmstrom R."/>
            <person name="Stieglmeier M."/>
            <person name="Klingl A."/>
            <person name="Woyke T."/>
            <person name="Ryan C.M."/>
            <person name="Banfield J.F."/>
        </authorList>
    </citation>
    <scope>NUCLEOTIDE SEQUENCE [LARGE SCALE GENOMIC DNA]</scope>
    <source>
        <strain evidence="9">CG10_big_fil_rev_8_21_14_0_10_36_16</strain>
    </source>
</reference>
<evidence type="ECO:0000256" key="7">
    <source>
        <dbReference type="SAM" id="Phobius"/>
    </source>
</evidence>
<sequence length="370" mass="41378">MTENVKKKGFLHKEFDLSWLPFGRVSIKEQAVLAKRLSFLIKAGVPIIDGINMLKKQTRSRSRKRILNQILEDVSRGQLLSTSFGRSKKVFSEFGISMMKVGEEGGILDQNLNYLSEELKKSYRLRKKVKGALIYPAFVSVATILISGLITAFIFPKILPIFSQLGGTLPATTKAMIAISSFLINFGLIMVVAGFLGAIIFYGLYSKVNPFRYMTDRVFLNLPIFGKLIRDYQQASFCRTLGLLLKSQVDVVKATKITANTMSNHVYRRATYVIADDITRGKRISENIVDVPHLFSEMVLQTLSVGENTGNLSESLLYLSDYYENEVDELTKNLSSSLEPVLMVVMGFVVGFVAVSVITPIYQLTANIHP</sequence>